<evidence type="ECO:0000256" key="4">
    <source>
        <dbReference type="SAM" id="MobiDB-lite"/>
    </source>
</evidence>
<dbReference type="Pfam" id="PF07542">
    <property type="entry name" value="ATP12"/>
    <property type="match status" value="1"/>
</dbReference>
<accession>A0A328AEC2</accession>
<dbReference type="Gene3D" id="1.10.3580.10">
    <property type="entry name" value="ATP12 ATPase"/>
    <property type="match status" value="1"/>
</dbReference>
<keyword evidence="5" id="KW-1133">Transmembrane helix</keyword>
<evidence type="ECO:0000313" key="7">
    <source>
        <dbReference type="Proteomes" id="UP000249725"/>
    </source>
</evidence>
<dbReference type="SUPFAM" id="SSF160909">
    <property type="entry name" value="ATP12-like"/>
    <property type="match status" value="1"/>
</dbReference>
<dbReference type="PANTHER" id="PTHR21013:SF10">
    <property type="entry name" value="ATP SYNTHASE MITOCHONDRIAL F1 COMPLEX ASSEMBLY FACTOR 2"/>
    <property type="match status" value="1"/>
</dbReference>
<evidence type="ECO:0000256" key="1">
    <source>
        <dbReference type="ARBA" id="ARBA00008231"/>
    </source>
</evidence>
<name>A0A328AEC2_9CAUL</name>
<protein>
    <submittedName>
        <fullName evidence="6">ATPase</fullName>
    </submittedName>
</protein>
<reference evidence="7" key="1">
    <citation type="submission" date="2018-05" db="EMBL/GenBank/DDBJ databases">
        <authorList>
            <person name="Li X."/>
        </authorList>
    </citation>
    <scope>NUCLEOTIDE SEQUENCE [LARGE SCALE GENOMIC DNA]</scope>
    <source>
        <strain evidence="7">YIM 73061</strain>
    </source>
</reference>
<feature type="region of interest" description="Disordered" evidence="4">
    <location>
        <begin position="1"/>
        <end position="20"/>
    </location>
</feature>
<evidence type="ECO:0000256" key="5">
    <source>
        <dbReference type="SAM" id="Phobius"/>
    </source>
</evidence>
<dbReference type="OrthoDB" id="9797825at2"/>
<organism evidence="6 7">
    <name type="scientific">Phenylobacterium deserti</name>
    <dbReference type="NCBI Taxonomy" id="1914756"/>
    <lineage>
        <taxon>Bacteria</taxon>
        <taxon>Pseudomonadati</taxon>
        <taxon>Pseudomonadota</taxon>
        <taxon>Alphaproteobacteria</taxon>
        <taxon>Caulobacterales</taxon>
        <taxon>Caulobacteraceae</taxon>
        <taxon>Phenylobacterium</taxon>
    </lineage>
</organism>
<keyword evidence="5" id="KW-0812">Transmembrane</keyword>
<evidence type="ECO:0000256" key="2">
    <source>
        <dbReference type="ARBA" id="ARBA00022946"/>
    </source>
</evidence>
<dbReference type="InterPro" id="IPR011419">
    <property type="entry name" value="ATP12_ATP_synth-F1-assembly"/>
</dbReference>
<keyword evidence="5" id="KW-0472">Membrane</keyword>
<keyword evidence="2" id="KW-0809">Transit peptide</keyword>
<dbReference type="GO" id="GO:0043461">
    <property type="term" value="P:proton-transporting ATP synthase complex assembly"/>
    <property type="evidence" value="ECO:0007669"/>
    <property type="project" value="InterPro"/>
</dbReference>
<dbReference type="InterPro" id="IPR023335">
    <property type="entry name" value="ATP12_ortho_dom_sf"/>
</dbReference>
<dbReference type="PANTHER" id="PTHR21013">
    <property type="entry name" value="ATP SYNTHASE MITOCHONDRIAL F1 COMPLEX ASSEMBLY FACTOR 2/ATP12 PROTEIN, MITOCHONDRIAL PRECURSOR"/>
    <property type="match status" value="1"/>
</dbReference>
<dbReference type="Gene3D" id="3.30.2180.10">
    <property type="entry name" value="ATP12-like"/>
    <property type="match status" value="1"/>
</dbReference>
<feature type="transmembrane region" description="Helical" evidence="5">
    <location>
        <begin position="178"/>
        <end position="199"/>
    </location>
</feature>
<sequence>MRHTGADARTTLQKGFHEPVEKPKRFYKTVETTPVDGGFGVLLDGRNLRTPGGVRLVLPTAALAEEIAGEWRAQGETIEMADMHATRLANTATGAVPNSREATAGQVMDYAASDLLLYFAEEPQALVERQTEQWGAVLLRAEEEARLSFVRAAGIIHQRQPEESLERVRQIALGLDDFGLAGLAFGAALFGSSILAIAVQRSWITAEQAFELSRLDEAFQQEQWGVDAEAAERTDRLRSEAAALERWFKALRT</sequence>
<gene>
    <name evidence="6" type="ORF">DJ018_18000</name>
</gene>
<dbReference type="EMBL" id="QFYR01000005">
    <property type="protein sequence ID" value="RAK51108.1"/>
    <property type="molecule type" value="Genomic_DNA"/>
</dbReference>
<dbReference type="AlphaFoldDB" id="A0A328AEC2"/>
<evidence type="ECO:0000313" key="6">
    <source>
        <dbReference type="EMBL" id="RAK51108.1"/>
    </source>
</evidence>
<dbReference type="InterPro" id="IPR042272">
    <property type="entry name" value="ATP12_ATP_synth-F1-assembly_N"/>
</dbReference>
<comment type="similarity">
    <text evidence="1">Belongs to the ATP12 family.</text>
</comment>
<keyword evidence="3" id="KW-0143">Chaperone</keyword>
<evidence type="ECO:0000256" key="3">
    <source>
        <dbReference type="ARBA" id="ARBA00023186"/>
    </source>
</evidence>
<proteinExistence type="inferred from homology"/>
<dbReference type="Proteomes" id="UP000249725">
    <property type="component" value="Unassembled WGS sequence"/>
</dbReference>
<keyword evidence="7" id="KW-1185">Reference proteome</keyword>
<comment type="caution">
    <text evidence="6">The sequence shown here is derived from an EMBL/GenBank/DDBJ whole genome shotgun (WGS) entry which is preliminary data.</text>
</comment>